<dbReference type="CDD" id="cd05237">
    <property type="entry name" value="UDP_invert_4-6DH_SDR_e"/>
    <property type="match status" value="1"/>
</dbReference>
<protein>
    <submittedName>
        <fullName evidence="4">UDP-glucose 4-epimerase</fullName>
        <ecNumber evidence="4">5.1.3.2</ecNumber>
    </submittedName>
</protein>
<feature type="transmembrane region" description="Helical" evidence="2">
    <location>
        <begin position="56"/>
        <end position="74"/>
    </location>
</feature>
<dbReference type="InterPro" id="IPR036291">
    <property type="entry name" value="NAD(P)-bd_dom_sf"/>
</dbReference>
<feature type="domain" description="Polysaccharide biosynthesis protein CapD-like" evidence="3">
    <location>
        <begin position="294"/>
        <end position="576"/>
    </location>
</feature>
<evidence type="ECO:0000256" key="1">
    <source>
        <dbReference type="ARBA" id="ARBA00007430"/>
    </source>
</evidence>
<dbReference type="OrthoDB" id="9803111at2"/>
<dbReference type="InterPro" id="IPR029063">
    <property type="entry name" value="SAM-dependent_MTases_sf"/>
</dbReference>
<dbReference type="InterPro" id="IPR051203">
    <property type="entry name" value="Polysaccharide_Synthase-Rel"/>
</dbReference>
<feature type="transmembrane region" description="Helical" evidence="2">
    <location>
        <begin position="86"/>
        <end position="108"/>
    </location>
</feature>
<keyword evidence="2" id="KW-1133">Transmembrane helix</keyword>
<reference evidence="4 5" key="1">
    <citation type="submission" date="2015-09" db="EMBL/GenBank/DDBJ databases">
        <authorList>
            <consortium name="Pathogen Informatics"/>
        </authorList>
    </citation>
    <scope>NUCLEOTIDE SEQUENCE [LARGE SCALE GENOMIC DNA]</scope>
    <source>
        <strain evidence="4 5">2789STDY5834876</strain>
    </source>
</reference>
<dbReference type="InterPro" id="IPR003869">
    <property type="entry name" value="Polysac_CapD-like"/>
</dbReference>
<dbReference type="EC" id="5.1.3.2" evidence="4"/>
<comment type="similarity">
    <text evidence="1">Belongs to the polysaccharide synthase family.</text>
</comment>
<dbReference type="Pfam" id="PF02719">
    <property type="entry name" value="Polysacc_synt_2"/>
    <property type="match status" value="1"/>
</dbReference>
<evidence type="ECO:0000256" key="2">
    <source>
        <dbReference type="SAM" id="Phobius"/>
    </source>
</evidence>
<gene>
    <name evidence="4" type="primary">capD</name>
    <name evidence="4" type="ORF">ERS852491_03238</name>
</gene>
<dbReference type="STRING" id="39482.ERS852491_03238"/>
<name>A0A174HTN4_9FIRM</name>
<evidence type="ECO:0000259" key="3">
    <source>
        <dbReference type="Pfam" id="PF02719"/>
    </source>
</evidence>
<dbReference type="PANTHER" id="PTHR43318">
    <property type="entry name" value="UDP-N-ACETYLGLUCOSAMINE 4,6-DEHYDRATASE"/>
    <property type="match status" value="1"/>
</dbReference>
<keyword evidence="2" id="KW-0472">Membrane</keyword>
<feature type="transmembrane region" description="Helical" evidence="2">
    <location>
        <begin position="114"/>
        <end position="134"/>
    </location>
</feature>
<dbReference type="SUPFAM" id="SSF51735">
    <property type="entry name" value="NAD(P)-binding Rossmann-fold domains"/>
    <property type="match status" value="1"/>
</dbReference>
<dbReference type="Gene3D" id="3.40.50.720">
    <property type="entry name" value="NAD(P)-binding Rossmann-like Domain"/>
    <property type="match status" value="2"/>
</dbReference>
<evidence type="ECO:0000313" key="4">
    <source>
        <dbReference type="EMBL" id="CUO76687.1"/>
    </source>
</evidence>
<dbReference type="SUPFAM" id="SSF53335">
    <property type="entry name" value="S-adenosyl-L-methionine-dependent methyltransferases"/>
    <property type="match status" value="1"/>
</dbReference>
<dbReference type="EMBL" id="CYZU01000033">
    <property type="protein sequence ID" value="CUO76687.1"/>
    <property type="molecule type" value="Genomic_DNA"/>
</dbReference>
<evidence type="ECO:0000313" key="5">
    <source>
        <dbReference type="Proteomes" id="UP000095544"/>
    </source>
</evidence>
<sequence>MMKLLKKWDLSIIYKALLVVLDIVFINASSFLALWIRFNMQISEIPAEYYTSVLDLVVVNTIVTVVIFAACRLYTSLWRFASIKELVYVIEACLASVLFNILAYYLTYRTIYRGYFPLYVVALFLLTCLSRFSYRLARLLYRGNIHGRHVRNTMIIGAGEACNVVMKELELSTELDAKICCVIDDNPRKRGTFIHGVKVVGGREEILHSAEKYRINEIIIAIPSADKRERQKILDICQKVPDCELKILPGVYQLVNGEVSVSKLRNVEIEDLLGRDPIRITTEKIGRYVSGKVVLVTGGGGSIGSELCRQIAANGVKQLIIFDIYENNAYDIQQELKAKFPYLDLVVLIGSVRNGRKVNSVFAQYRPDIVYHAAAHKHVPLMEDSPNEAIKNNVFGTYKVALAADRYGVDKFVLISTDKAVNPTNIMGASKRMCEMIIQAFNNRSKTEYVAVRFGNVLGSNGSVIPLFKKQIEAGGPVTVTHPDIIRYFMTIPEAVSLVLQAGASAKGGEIFVLDMGQPVKIVDLAKNLIRLSGYTLGMDIEIKYTGLRPGEKLYEELLMAEEGLENTENEKIHIGKPIEFDEEEFLNDLEDLYREAYAETDRMKYIVHKIVPTYHLRDADIIRDQQIQAGWNKDFSDTRSKLPSAFLDRGIADADIRTDSPKSRKNLS</sequence>
<dbReference type="PANTHER" id="PTHR43318:SF1">
    <property type="entry name" value="POLYSACCHARIDE BIOSYNTHESIS PROTEIN EPSC-RELATED"/>
    <property type="match status" value="1"/>
</dbReference>
<dbReference type="Pfam" id="PF13727">
    <property type="entry name" value="CoA_binding_3"/>
    <property type="match status" value="1"/>
</dbReference>
<keyword evidence="4" id="KW-0413">Isomerase</keyword>
<dbReference type="GO" id="GO:0003978">
    <property type="term" value="F:UDP-glucose 4-epimerase activity"/>
    <property type="evidence" value="ECO:0007669"/>
    <property type="project" value="UniProtKB-EC"/>
</dbReference>
<accession>A0A174HTN4</accession>
<dbReference type="AlphaFoldDB" id="A0A174HTN4"/>
<dbReference type="Proteomes" id="UP000095544">
    <property type="component" value="Unassembled WGS sequence"/>
</dbReference>
<dbReference type="RefSeq" id="WP_050642649.1">
    <property type="nucleotide sequence ID" value="NZ_CABKUE010000009.1"/>
</dbReference>
<proteinExistence type="inferred from homology"/>
<organism evidence="4 5">
    <name type="scientific">Faecalicatena contorta</name>
    <dbReference type="NCBI Taxonomy" id="39482"/>
    <lineage>
        <taxon>Bacteria</taxon>
        <taxon>Bacillati</taxon>
        <taxon>Bacillota</taxon>
        <taxon>Clostridia</taxon>
        <taxon>Lachnospirales</taxon>
        <taxon>Lachnospiraceae</taxon>
        <taxon>Faecalicatena</taxon>
    </lineage>
</organism>
<feature type="transmembrane region" description="Helical" evidence="2">
    <location>
        <begin position="12"/>
        <end position="36"/>
    </location>
</feature>
<keyword evidence="2" id="KW-0812">Transmembrane</keyword>